<dbReference type="Pfam" id="PF13975">
    <property type="entry name" value="gag-asp_proteas"/>
    <property type="match status" value="1"/>
</dbReference>
<dbReference type="Gene3D" id="2.40.70.10">
    <property type="entry name" value="Acid Proteases"/>
    <property type="match status" value="1"/>
</dbReference>
<dbReference type="RefSeq" id="WP_008252371.1">
    <property type="nucleotide sequence ID" value="NZ_CP014544.1"/>
</dbReference>
<sequence>MKFVLAGALLFFAALAWSEPANIVVRGLFDKAALFEIDGRRQLLRNGQRDSSGVHLISATPMQAVVEIGGQRQVLGLNKQVGAIYEQTPITTVVLRKNSRNEYRMKISINGRGVDALIDTGATILAMSSQEALRLGVAYKQGVPTVVATASGMSDGYAVTLNKVQLGEIAVPHVNAVVIEGHYPHVVLLGMSFLEHVNLQEYNNILTLTPRHH</sequence>
<gene>
    <name evidence="2" type="ORF">AZF00_16730</name>
</gene>
<evidence type="ECO:0000313" key="3">
    <source>
        <dbReference type="Proteomes" id="UP000074119"/>
    </source>
</evidence>
<dbReference type="CDD" id="cd05483">
    <property type="entry name" value="retropepsin_like_bacteria"/>
    <property type="match status" value="1"/>
</dbReference>
<dbReference type="EMBL" id="CP014544">
    <property type="protein sequence ID" value="AMO69844.1"/>
    <property type="molecule type" value="Genomic_DNA"/>
</dbReference>
<dbReference type="PROSITE" id="PS00141">
    <property type="entry name" value="ASP_PROTEASE"/>
    <property type="match status" value="1"/>
</dbReference>
<dbReference type="InterPro" id="IPR011969">
    <property type="entry name" value="Clan_AA_Asp_peptidase_C"/>
</dbReference>
<dbReference type="Proteomes" id="UP000074119">
    <property type="component" value="Chromosome"/>
</dbReference>
<dbReference type="KEGG" id="zal:AZF00_16730"/>
<keyword evidence="1" id="KW-0732">Signal</keyword>
<evidence type="ECO:0000256" key="1">
    <source>
        <dbReference type="SAM" id="SignalP"/>
    </source>
</evidence>
<accession>A0A127M9B7</accession>
<dbReference type="GO" id="GO:0006508">
    <property type="term" value="P:proteolysis"/>
    <property type="evidence" value="ECO:0007669"/>
    <property type="project" value="InterPro"/>
</dbReference>
<evidence type="ECO:0008006" key="4">
    <source>
        <dbReference type="Google" id="ProtNLM"/>
    </source>
</evidence>
<dbReference type="NCBIfam" id="TIGR02281">
    <property type="entry name" value="clan_AA_DTGA"/>
    <property type="match status" value="1"/>
</dbReference>
<reference evidence="2 3" key="1">
    <citation type="submission" date="2015-12" db="EMBL/GenBank/DDBJ databases">
        <authorList>
            <person name="Shamseldin A."/>
            <person name="Moawad H."/>
            <person name="Abd El-Rahim W.M."/>
            <person name="Sadowsky M.J."/>
        </authorList>
    </citation>
    <scope>NUCLEOTIDE SEQUENCE [LARGE SCALE GENOMIC DNA]</scope>
    <source>
        <strain evidence="2 3">SM2</strain>
    </source>
</reference>
<feature type="chain" id="PRO_5007275198" description="TIGR02281 family clan AA aspartic protease" evidence="1">
    <location>
        <begin position="24"/>
        <end position="213"/>
    </location>
</feature>
<dbReference type="InterPro" id="IPR001969">
    <property type="entry name" value="Aspartic_peptidase_AS"/>
</dbReference>
<dbReference type="STRING" id="1470434.AZF00_16730"/>
<organism evidence="2 3">
    <name type="scientific">Zhongshania aliphaticivorans</name>
    <dbReference type="NCBI Taxonomy" id="1470434"/>
    <lineage>
        <taxon>Bacteria</taxon>
        <taxon>Pseudomonadati</taxon>
        <taxon>Pseudomonadota</taxon>
        <taxon>Gammaproteobacteria</taxon>
        <taxon>Cellvibrionales</taxon>
        <taxon>Spongiibacteraceae</taxon>
        <taxon>Zhongshania</taxon>
    </lineage>
</organism>
<evidence type="ECO:0000313" key="2">
    <source>
        <dbReference type="EMBL" id="AMO69844.1"/>
    </source>
</evidence>
<feature type="signal peptide" evidence="1">
    <location>
        <begin position="1"/>
        <end position="23"/>
    </location>
</feature>
<dbReference type="AlphaFoldDB" id="A0A127M9B7"/>
<dbReference type="InterPro" id="IPR034122">
    <property type="entry name" value="Retropepsin-like_bacterial"/>
</dbReference>
<dbReference type="InterPro" id="IPR021109">
    <property type="entry name" value="Peptidase_aspartic_dom_sf"/>
</dbReference>
<protein>
    <recommendedName>
        <fullName evidence="4">TIGR02281 family clan AA aspartic protease</fullName>
    </recommendedName>
</protein>
<name>A0A127M9B7_9GAMM</name>
<dbReference type="SUPFAM" id="SSF50630">
    <property type="entry name" value="Acid proteases"/>
    <property type="match status" value="1"/>
</dbReference>
<dbReference type="GO" id="GO:0004190">
    <property type="term" value="F:aspartic-type endopeptidase activity"/>
    <property type="evidence" value="ECO:0007669"/>
    <property type="project" value="InterPro"/>
</dbReference>
<proteinExistence type="predicted"/>